<dbReference type="GO" id="GO:0005254">
    <property type="term" value="F:chloride channel activity"/>
    <property type="evidence" value="ECO:0007669"/>
    <property type="project" value="TreeGrafter"/>
</dbReference>
<organism evidence="10 11">
    <name type="scientific">Engystomops pustulosus</name>
    <name type="common">Tungara frog</name>
    <name type="synonym">Physalaemus pustulosus</name>
    <dbReference type="NCBI Taxonomy" id="76066"/>
    <lineage>
        <taxon>Eukaryota</taxon>
        <taxon>Metazoa</taxon>
        <taxon>Chordata</taxon>
        <taxon>Craniata</taxon>
        <taxon>Vertebrata</taxon>
        <taxon>Euteleostomi</taxon>
        <taxon>Amphibia</taxon>
        <taxon>Batrachia</taxon>
        <taxon>Anura</taxon>
        <taxon>Neobatrachia</taxon>
        <taxon>Hyloidea</taxon>
        <taxon>Leptodactylidae</taxon>
        <taxon>Leiuperinae</taxon>
        <taxon>Engystomops</taxon>
    </lineage>
</organism>
<evidence type="ECO:0000256" key="5">
    <source>
        <dbReference type="ARBA" id="ARBA00022989"/>
    </source>
</evidence>
<comment type="subcellular location">
    <subcellularLocation>
        <location evidence="1">Membrane</location>
        <topology evidence="1">Multi-pass membrane protein</topology>
    </subcellularLocation>
</comment>
<keyword evidence="4 8" id="KW-0812">Transmembrane</keyword>
<dbReference type="Proteomes" id="UP000824782">
    <property type="component" value="Unassembled WGS sequence"/>
</dbReference>
<comment type="caution">
    <text evidence="10">The sequence shown here is derived from an EMBL/GenBank/DDBJ whole genome shotgun (WGS) entry which is preliminary data.</text>
</comment>
<keyword evidence="9" id="KW-0732">Signal</keyword>
<keyword evidence="11" id="KW-1185">Reference proteome</keyword>
<protein>
    <recommendedName>
        <fullName evidence="3">Chloride channel CLIC-like protein 1</fullName>
    </recommendedName>
</protein>
<gene>
    <name evidence="10" type="ORF">GDO81_017925</name>
</gene>
<dbReference type="GO" id="GO:0016020">
    <property type="term" value="C:membrane"/>
    <property type="evidence" value="ECO:0007669"/>
    <property type="project" value="UniProtKB-SubCell"/>
</dbReference>
<evidence type="ECO:0000256" key="6">
    <source>
        <dbReference type="ARBA" id="ARBA00023136"/>
    </source>
</evidence>
<evidence type="ECO:0000256" key="2">
    <source>
        <dbReference type="ARBA" id="ARBA00005944"/>
    </source>
</evidence>
<feature type="signal peptide" evidence="9">
    <location>
        <begin position="1"/>
        <end position="16"/>
    </location>
</feature>
<comment type="similarity">
    <text evidence="2">Belongs to the chloride channel MCLC family.</text>
</comment>
<dbReference type="Pfam" id="PF05934">
    <property type="entry name" value="MCLC"/>
    <property type="match status" value="3"/>
</dbReference>
<feature type="compositionally biased region" description="Basic and acidic residues" evidence="7">
    <location>
        <begin position="416"/>
        <end position="437"/>
    </location>
</feature>
<evidence type="ECO:0000313" key="11">
    <source>
        <dbReference type="Proteomes" id="UP000824782"/>
    </source>
</evidence>
<keyword evidence="5 8" id="KW-1133">Transmembrane helix</keyword>
<reference evidence="10" key="1">
    <citation type="thesis" date="2020" institute="ProQuest LLC" country="789 East Eisenhower Parkway, Ann Arbor, MI, USA">
        <title>Comparative Genomics and Chromosome Evolution.</title>
        <authorList>
            <person name="Mudd A.B."/>
        </authorList>
    </citation>
    <scope>NUCLEOTIDE SEQUENCE</scope>
    <source>
        <strain evidence="10">237g6f4</strain>
        <tissue evidence="10">Blood</tissue>
    </source>
</reference>
<accession>A0AAV7A3F0</accession>
<name>A0AAV7A3F0_ENGPU</name>
<dbReference type="GO" id="GO:0005783">
    <property type="term" value="C:endoplasmic reticulum"/>
    <property type="evidence" value="ECO:0007669"/>
    <property type="project" value="TreeGrafter"/>
</dbReference>
<proteinExistence type="inferred from homology"/>
<feature type="region of interest" description="Disordered" evidence="7">
    <location>
        <begin position="377"/>
        <end position="501"/>
    </location>
</feature>
<evidence type="ECO:0000313" key="10">
    <source>
        <dbReference type="EMBL" id="KAG8556107.1"/>
    </source>
</evidence>
<dbReference type="PANTHER" id="PTHR34093">
    <property type="entry name" value="CHLORIDE CHANNEL CLIC-LIKE PROTEIN 1"/>
    <property type="match status" value="1"/>
</dbReference>
<evidence type="ECO:0000256" key="8">
    <source>
        <dbReference type="SAM" id="Phobius"/>
    </source>
</evidence>
<dbReference type="PANTHER" id="PTHR34093:SF1">
    <property type="entry name" value="CHLORIDE CHANNEL CLIC-LIKE PROTEIN 1"/>
    <property type="match status" value="1"/>
</dbReference>
<evidence type="ECO:0000256" key="7">
    <source>
        <dbReference type="SAM" id="MobiDB-lite"/>
    </source>
</evidence>
<keyword evidence="6 8" id="KW-0472">Membrane</keyword>
<evidence type="ECO:0000256" key="4">
    <source>
        <dbReference type="ARBA" id="ARBA00022692"/>
    </source>
</evidence>
<dbReference type="EMBL" id="WNYA01000009">
    <property type="protein sequence ID" value="KAG8556107.1"/>
    <property type="molecule type" value="Genomic_DNA"/>
</dbReference>
<evidence type="ECO:0000256" key="1">
    <source>
        <dbReference type="ARBA" id="ARBA00004141"/>
    </source>
</evidence>
<dbReference type="AlphaFoldDB" id="A0AAV7A3F0"/>
<evidence type="ECO:0000256" key="3">
    <source>
        <dbReference type="ARBA" id="ARBA00015571"/>
    </source>
</evidence>
<sequence length="501" mass="57659">MYLFLLLSLCMTLCWGQDEDWTDPTDMFNYDAATGKMIKLKHNPKENTEAVCEKQEDNTCLEKNNAWVKDREKEKQVPEDSNSEVYYSAEMVLTKQMVVEIQKFIDDEDWNLGALEDSLIRTLVQFRFHNVKEWWTGMFEDYFGIDLITTIKVAFAERQAELAKLHKFDGTCGEKISWSESLLEWWKGASTFQNDPCEEYYKLLMINPALMVPPTKALALTFTDFITEPLKHIGKALGEFLNGLLAEIPVFYQLLVLILIAVILMVSCYGASTTIGQVLIHRNHREANQQQLPPAEPQRPPYGNYIEGRRQQQNLRLESLQAMDTSDGRNNMHLQGHADGDFPLSFESHGQEWRWEERSKKQNSETIHLSYEMHQVKDQKVSCSPQQRKNKRIVARSSGPHQRKKDQIVANPIKSPRNEEPTRMTDNIHKSEIEPLNDKSFSQEEVEPGVQQSDVEPLLEDIPAAHPRTETGVEEISPGEQPCQEIHPHDKSLEQNGGVCR</sequence>
<feature type="chain" id="PRO_5043540794" description="Chloride channel CLIC-like protein 1" evidence="9">
    <location>
        <begin position="17"/>
        <end position="501"/>
    </location>
</feature>
<evidence type="ECO:0000256" key="9">
    <source>
        <dbReference type="SAM" id="SignalP"/>
    </source>
</evidence>
<feature type="transmembrane region" description="Helical" evidence="8">
    <location>
        <begin position="250"/>
        <end position="272"/>
    </location>
</feature>
<dbReference type="InterPro" id="IPR009231">
    <property type="entry name" value="Chloride_chnl_CLIC-like"/>
</dbReference>